<keyword evidence="1" id="KW-0812">Transmembrane</keyword>
<dbReference type="SUPFAM" id="SSF111369">
    <property type="entry name" value="HlyD-like secretion proteins"/>
    <property type="match status" value="1"/>
</dbReference>
<proteinExistence type="predicted"/>
<reference evidence="2 3" key="1">
    <citation type="submission" date="2014-08" db="EMBL/GenBank/DDBJ databases">
        <title>Genomic and Phenotypic Diversity of Colwellia psychrerythraea strains from Disparate Marine Basins.</title>
        <authorList>
            <person name="Techtmann S.M."/>
            <person name="Stelling S.C."/>
            <person name="Utturkar S.M."/>
            <person name="Alshibli N."/>
            <person name="Harris A."/>
            <person name="Brown S.D."/>
            <person name="Hazen T.C."/>
        </authorList>
    </citation>
    <scope>NUCLEOTIDE SEQUENCE [LARGE SCALE GENOMIC DNA]</scope>
    <source>
        <strain evidence="2 3">GAB14E</strain>
    </source>
</reference>
<organism evidence="2 3">
    <name type="scientific">Colwellia psychrerythraea</name>
    <name type="common">Vibrio psychroerythus</name>
    <dbReference type="NCBI Taxonomy" id="28229"/>
    <lineage>
        <taxon>Bacteria</taxon>
        <taxon>Pseudomonadati</taxon>
        <taxon>Pseudomonadota</taxon>
        <taxon>Gammaproteobacteria</taxon>
        <taxon>Alteromonadales</taxon>
        <taxon>Colwelliaceae</taxon>
        <taxon>Colwellia</taxon>
    </lineage>
</organism>
<accession>A0A099KX25</accession>
<name>A0A099KX25_COLPS</name>
<dbReference type="InterPro" id="IPR050739">
    <property type="entry name" value="MFP"/>
</dbReference>
<keyword evidence="1" id="KW-0472">Membrane</keyword>
<gene>
    <name evidence="2" type="ORF">GAB14E_1888</name>
</gene>
<dbReference type="PATRIC" id="fig|28229.3.peg.1494"/>
<dbReference type="AlphaFoldDB" id="A0A099KX25"/>
<dbReference type="Gene3D" id="2.40.50.100">
    <property type="match status" value="1"/>
</dbReference>
<sequence length="382" mass="42423">MDMLIILTYTALCVAIFKLFKIPLNKWSVPTAVLGGVVLLSSIMIIMNYLHPYAKYGKEVFATIPITPLVAGNIKTVDVVPNVLVKKGDVLFTLYNDEQNIALVKAEAALAQAKNQVLQNDQALLAAIGQVAKADANKDRTRASYFRYMEGHLKAGESSPFTQQELDNRREFYEAALANLDSAKATQRKVRLLTESIILGENTQVAQLKSARNKAQLDYDRTFVRAPVDGMPTQVALRPGMRAGILALRPVMSFIPTEKRRFAARIWQNSLLRLHKGLEAEVILDAVPGHVFKGKVIDILPAMAEGEYQGQGVLMGAGRLGNHGFTIAIIELEENLDDYNLPRGVQGQAVAYNPKGDLLHTSMVRKILLRMMSWIKYVYPMK</sequence>
<protein>
    <submittedName>
        <fullName evidence="2">Secretion protein HlyD family protein</fullName>
    </submittedName>
</protein>
<evidence type="ECO:0000313" key="3">
    <source>
        <dbReference type="Proteomes" id="UP000029868"/>
    </source>
</evidence>
<feature type="transmembrane region" description="Helical" evidence="1">
    <location>
        <begin position="31"/>
        <end position="50"/>
    </location>
</feature>
<dbReference type="Gene3D" id="2.40.30.170">
    <property type="match status" value="1"/>
</dbReference>
<evidence type="ECO:0000313" key="2">
    <source>
        <dbReference type="EMBL" id="KGJ95106.1"/>
    </source>
</evidence>
<evidence type="ECO:0000256" key="1">
    <source>
        <dbReference type="SAM" id="Phobius"/>
    </source>
</evidence>
<dbReference type="Proteomes" id="UP000029868">
    <property type="component" value="Unassembled WGS sequence"/>
</dbReference>
<dbReference type="EMBL" id="JQEC01000015">
    <property type="protein sequence ID" value="KGJ95106.1"/>
    <property type="molecule type" value="Genomic_DNA"/>
</dbReference>
<dbReference type="Gene3D" id="1.10.287.470">
    <property type="entry name" value="Helix hairpin bin"/>
    <property type="match status" value="1"/>
</dbReference>
<keyword evidence="1" id="KW-1133">Transmembrane helix</keyword>
<comment type="caution">
    <text evidence="2">The sequence shown here is derived from an EMBL/GenBank/DDBJ whole genome shotgun (WGS) entry which is preliminary data.</text>
</comment>
<dbReference type="PANTHER" id="PTHR30386">
    <property type="entry name" value="MEMBRANE FUSION SUBUNIT OF EMRAB-TOLC MULTIDRUG EFFLUX PUMP"/>
    <property type="match status" value="1"/>
</dbReference>
<dbReference type="RefSeq" id="WP_033081579.1">
    <property type="nucleotide sequence ID" value="NZ_JQEC01000015.1"/>
</dbReference>
<dbReference type="PANTHER" id="PTHR30386:SF18">
    <property type="entry name" value="INNER MEMBRANE PROTEIN YIAV-RELATED"/>
    <property type="match status" value="1"/>
</dbReference>
<dbReference type="OrthoDB" id="286173at2"/>